<dbReference type="EC" id="3.1.3.5" evidence="3"/>
<proteinExistence type="inferred from homology"/>
<evidence type="ECO:0000256" key="3">
    <source>
        <dbReference type="ARBA" id="ARBA00012643"/>
    </source>
</evidence>
<evidence type="ECO:0000256" key="6">
    <source>
        <dbReference type="ARBA" id="ARBA00022801"/>
    </source>
</evidence>
<dbReference type="InterPro" id="IPR036412">
    <property type="entry name" value="HAD-like_sf"/>
</dbReference>
<evidence type="ECO:0000256" key="4">
    <source>
        <dbReference type="ARBA" id="ARBA00022723"/>
    </source>
</evidence>
<dbReference type="OrthoDB" id="10014216at2759"/>
<keyword evidence="7" id="KW-0460">Magnesium</keyword>
<dbReference type="PANTHER" id="PTHR13045:SF0">
    <property type="entry name" value="7-METHYLGUANOSINE PHOSPHATE-SPECIFIC 5'-NUCLEOTIDASE"/>
    <property type="match status" value="1"/>
</dbReference>
<dbReference type="InterPro" id="IPR023214">
    <property type="entry name" value="HAD_sf"/>
</dbReference>
<dbReference type="Gene3D" id="1.10.150.340">
    <property type="entry name" value="Pyrimidine 5'-nucleotidase (UMPH-1), N-terminal domain"/>
    <property type="match status" value="1"/>
</dbReference>
<dbReference type="SFLD" id="SFLDS00003">
    <property type="entry name" value="Haloacid_Dehalogenase"/>
    <property type="match status" value="1"/>
</dbReference>
<evidence type="ECO:0000256" key="7">
    <source>
        <dbReference type="ARBA" id="ARBA00022842"/>
    </source>
</evidence>
<protein>
    <recommendedName>
        <fullName evidence="3">5'-nucleotidase</fullName>
        <ecNumber evidence="3">3.1.3.5</ecNumber>
    </recommendedName>
</protein>
<name>A0A9Q0KGL9_9MAGN</name>
<evidence type="ECO:0000256" key="8">
    <source>
        <dbReference type="ARBA" id="ARBA00023080"/>
    </source>
</evidence>
<dbReference type="SUPFAM" id="SSF56784">
    <property type="entry name" value="HAD-like"/>
    <property type="match status" value="1"/>
</dbReference>
<dbReference type="InterPro" id="IPR006434">
    <property type="entry name" value="Pyrimidine_nucleotidase_eu"/>
</dbReference>
<dbReference type="FunFam" id="3.40.50.1000:FF:000166">
    <property type="entry name" value="Cytosolic 5-nucleotidase"/>
    <property type="match status" value="1"/>
</dbReference>
<dbReference type="Proteomes" id="UP001141806">
    <property type="component" value="Unassembled WGS sequence"/>
</dbReference>
<dbReference type="AlphaFoldDB" id="A0A9Q0KGL9"/>
<dbReference type="FunFam" id="1.10.150.340:FF:000001">
    <property type="entry name" value="Cytosolic 5-nucleotidase 3-like"/>
    <property type="match status" value="1"/>
</dbReference>
<organism evidence="9 10">
    <name type="scientific">Protea cynaroides</name>
    <dbReference type="NCBI Taxonomy" id="273540"/>
    <lineage>
        <taxon>Eukaryota</taxon>
        <taxon>Viridiplantae</taxon>
        <taxon>Streptophyta</taxon>
        <taxon>Embryophyta</taxon>
        <taxon>Tracheophyta</taxon>
        <taxon>Spermatophyta</taxon>
        <taxon>Magnoliopsida</taxon>
        <taxon>Proteales</taxon>
        <taxon>Proteaceae</taxon>
        <taxon>Protea</taxon>
    </lineage>
</organism>
<evidence type="ECO:0000256" key="2">
    <source>
        <dbReference type="ARBA" id="ARBA00008389"/>
    </source>
</evidence>
<evidence type="ECO:0000256" key="5">
    <source>
        <dbReference type="ARBA" id="ARBA00022741"/>
    </source>
</evidence>
<evidence type="ECO:0000313" key="10">
    <source>
        <dbReference type="Proteomes" id="UP001141806"/>
    </source>
</evidence>
<dbReference type="SFLD" id="SFLDG01128">
    <property type="entry name" value="C1.4:_5'-Nucleotidase_Like"/>
    <property type="match status" value="1"/>
</dbReference>
<keyword evidence="8" id="KW-0546">Nucleotide metabolism</keyword>
<evidence type="ECO:0000256" key="1">
    <source>
        <dbReference type="ARBA" id="ARBA00000815"/>
    </source>
</evidence>
<reference evidence="9" key="1">
    <citation type="journal article" date="2023" name="Plant J.">
        <title>The genome of the king protea, Protea cynaroides.</title>
        <authorList>
            <person name="Chang J."/>
            <person name="Duong T.A."/>
            <person name="Schoeman C."/>
            <person name="Ma X."/>
            <person name="Roodt D."/>
            <person name="Barker N."/>
            <person name="Li Z."/>
            <person name="Van de Peer Y."/>
            <person name="Mizrachi E."/>
        </authorList>
    </citation>
    <scope>NUCLEOTIDE SEQUENCE</scope>
    <source>
        <tissue evidence="9">Young leaves</tissue>
    </source>
</reference>
<dbReference type="Pfam" id="PF05822">
    <property type="entry name" value="UMPH-1"/>
    <property type="match status" value="1"/>
</dbReference>
<keyword evidence="10" id="KW-1185">Reference proteome</keyword>
<accession>A0A9Q0KGL9</accession>
<dbReference type="Gene3D" id="3.40.50.1000">
    <property type="entry name" value="HAD superfamily/HAD-like"/>
    <property type="match status" value="1"/>
</dbReference>
<dbReference type="GO" id="GO:0009117">
    <property type="term" value="P:nucleotide metabolic process"/>
    <property type="evidence" value="ECO:0007669"/>
    <property type="project" value="UniProtKB-KW"/>
</dbReference>
<keyword evidence="5" id="KW-0547">Nucleotide-binding</keyword>
<keyword evidence="6" id="KW-0378">Hydrolase</keyword>
<dbReference type="GO" id="GO:0008253">
    <property type="term" value="F:5'-nucleotidase activity"/>
    <property type="evidence" value="ECO:0007669"/>
    <property type="project" value="UniProtKB-EC"/>
</dbReference>
<comment type="catalytic activity">
    <reaction evidence="1">
        <text>a ribonucleoside 5'-phosphate + H2O = a ribonucleoside + phosphate</text>
        <dbReference type="Rhea" id="RHEA:12484"/>
        <dbReference type="ChEBI" id="CHEBI:15377"/>
        <dbReference type="ChEBI" id="CHEBI:18254"/>
        <dbReference type="ChEBI" id="CHEBI:43474"/>
        <dbReference type="ChEBI" id="CHEBI:58043"/>
        <dbReference type="EC" id="3.1.3.5"/>
    </reaction>
</comment>
<sequence>MEEKTHSPIVSEMVVVGDPQSLEKKKSAILNAGPGKLQVIADFDATLTKYWVNGCPGHTSHGLLQLGNLECENKMQKLCEYYYPMKNSLTIPFEEKAKHMEDWNKKGHALLIEAGLTLDTIKRSVADAKIEFREGVVELLKLLEERGVPVLILSAGLADVIEEVLRQKLHRFPKNVKIVSNQMVFSKEGRLVSFKGKTVHILNKNEHALDMASSVCDQFGETNGQSDDNASVKTRTNVLLLGDHIGDLGMSDGLNYENQIAVGFLNDDIEKFLETYQKAFDIVYLNDAPMQGVVELVLQICPSAGH</sequence>
<dbReference type="GO" id="GO:0000166">
    <property type="term" value="F:nucleotide binding"/>
    <property type="evidence" value="ECO:0007669"/>
    <property type="project" value="UniProtKB-KW"/>
</dbReference>
<gene>
    <name evidence="9" type="ORF">NE237_003246</name>
</gene>
<dbReference type="GO" id="GO:0000287">
    <property type="term" value="F:magnesium ion binding"/>
    <property type="evidence" value="ECO:0007669"/>
    <property type="project" value="InterPro"/>
</dbReference>
<dbReference type="PANTHER" id="PTHR13045">
    <property type="entry name" value="5'-NUCLEOTIDASE"/>
    <property type="match status" value="1"/>
</dbReference>
<comment type="caution">
    <text evidence="9">The sequence shown here is derived from an EMBL/GenBank/DDBJ whole genome shotgun (WGS) entry which is preliminary data.</text>
</comment>
<comment type="similarity">
    <text evidence="2">Belongs to the pyrimidine 5'-nucleotidase family.</text>
</comment>
<dbReference type="GO" id="GO:0005737">
    <property type="term" value="C:cytoplasm"/>
    <property type="evidence" value="ECO:0007669"/>
    <property type="project" value="InterPro"/>
</dbReference>
<keyword evidence="4" id="KW-0479">Metal-binding</keyword>
<evidence type="ECO:0000313" key="9">
    <source>
        <dbReference type="EMBL" id="KAJ4970147.1"/>
    </source>
</evidence>
<dbReference type="EMBL" id="JAMYWD010000005">
    <property type="protein sequence ID" value="KAJ4970147.1"/>
    <property type="molecule type" value="Genomic_DNA"/>
</dbReference>